<dbReference type="STRING" id="121845.A0A3Q0J3W2"/>
<dbReference type="RefSeq" id="XP_026681390.1">
    <property type="nucleotide sequence ID" value="XM_026825589.1"/>
</dbReference>
<organism evidence="2 3">
    <name type="scientific">Diaphorina citri</name>
    <name type="common">Asian citrus psyllid</name>
    <dbReference type="NCBI Taxonomy" id="121845"/>
    <lineage>
        <taxon>Eukaryota</taxon>
        <taxon>Metazoa</taxon>
        <taxon>Ecdysozoa</taxon>
        <taxon>Arthropoda</taxon>
        <taxon>Hexapoda</taxon>
        <taxon>Insecta</taxon>
        <taxon>Pterygota</taxon>
        <taxon>Neoptera</taxon>
        <taxon>Paraneoptera</taxon>
        <taxon>Hemiptera</taxon>
        <taxon>Sternorrhyncha</taxon>
        <taxon>Psylloidea</taxon>
        <taxon>Psyllidae</taxon>
        <taxon>Diaphorininae</taxon>
        <taxon>Diaphorina</taxon>
    </lineage>
</organism>
<feature type="chain" id="PRO_5018108760" evidence="1">
    <location>
        <begin position="24"/>
        <end position="124"/>
    </location>
</feature>
<accession>A0A3Q0J3W2</accession>
<keyword evidence="1" id="KW-0732">Signal</keyword>
<evidence type="ECO:0000313" key="2">
    <source>
        <dbReference type="Proteomes" id="UP000079169"/>
    </source>
</evidence>
<protein>
    <submittedName>
        <fullName evidence="3">Cadherin-99C-like</fullName>
    </submittedName>
</protein>
<name>A0A3Q0J3W2_DIACI</name>
<reference evidence="3" key="1">
    <citation type="submission" date="2025-08" db="UniProtKB">
        <authorList>
            <consortium name="RefSeq"/>
        </authorList>
    </citation>
    <scope>IDENTIFICATION</scope>
</reference>
<dbReference type="PaxDb" id="121845-A0A3Q0J3W2"/>
<dbReference type="Proteomes" id="UP000079169">
    <property type="component" value="Unplaced"/>
</dbReference>
<dbReference type="GeneID" id="113468577"/>
<proteinExistence type="predicted"/>
<evidence type="ECO:0000256" key="1">
    <source>
        <dbReference type="SAM" id="SignalP"/>
    </source>
</evidence>
<evidence type="ECO:0000313" key="3">
    <source>
        <dbReference type="RefSeq" id="XP_026681390.1"/>
    </source>
</evidence>
<sequence>MNLYFRFSVLILLKSLILHVSHAAKQGLCEVETGQSNIILDIQESKGSELDQETSPPELPIFGDPDTDIVLDLVFPKGNTLFALNGKKLRLLAPLDRDSDNLSHIVFQVSAQAQRLGRLGCVHT</sequence>
<feature type="signal peptide" evidence="1">
    <location>
        <begin position="1"/>
        <end position="23"/>
    </location>
</feature>
<dbReference type="AlphaFoldDB" id="A0A3Q0J3W2"/>
<dbReference type="KEGG" id="dci:113468577"/>
<keyword evidence="2" id="KW-1185">Reference proteome</keyword>
<gene>
    <name evidence="3" type="primary">LOC113468577</name>
</gene>